<dbReference type="EMBL" id="CM044707">
    <property type="protein sequence ID" value="KAI5653475.1"/>
    <property type="molecule type" value="Genomic_DNA"/>
</dbReference>
<comment type="caution">
    <text evidence="1">The sequence shown here is derived from an EMBL/GenBank/DDBJ whole genome shotgun (WGS) entry which is preliminary data.</text>
</comment>
<keyword evidence="2" id="KW-1185">Reference proteome</keyword>
<protein>
    <submittedName>
        <fullName evidence="1">Uncharacterized protein</fullName>
    </submittedName>
</protein>
<sequence length="388" mass="45416">MSDTNICEFLESNEASFVLVIEDQRKSGGKAVLLSQANSSIIFLTNSSPSYLEYYFKELKLFLNAYAFYEIIVGVLCTIFQTCDLCLIDVLLSNCLSIHDSFRNQVLTRDAKLEQYCFDLKCWHDILDVVFKVVDSFPSWAPMCSMILNFLDSFVGKFLAKKVEGHLYSLIEDLLDKSIRIIVETYSYILTSFETFVIALKGISPFENHFLNVKVQLENPCDNPKFLFGLEVLKTFLNENILGFQFYHLHFKEYMFLLIFENKKKDGFGVRKVCHRVFVETILRKDFLELLFKSFVEKHLCYFKTFIEIFWKDVFLNGFLVPNKDSFVISMKHEIGGTLLYYLPLKEFLKKFICEEKLESLGILKIINIMHSLMNSWISCQLIQKRYT</sequence>
<reference evidence="2" key="1">
    <citation type="journal article" date="2023" name="Nat. Plants">
        <title>Single-cell RNA sequencing provides a high-resolution roadmap for understanding the multicellular compartmentation of specialized metabolism.</title>
        <authorList>
            <person name="Sun S."/>
            <person name="Shen X."/>
            <person name="Li Y."/>
            <person name="Li Y."/>
            <person name="Wang S."/>
            <person name="Li R."/>
            <person name="Zhang H."/>
            <person name="Shen G."/>
            <person name="Guo B."/>
            <person name="Wei J."/>
            <person name="Xu J."/>
            <person name="St-Pierre B."/>
            <person name="Chen S."/>
            <person name="Sun C."/>
        </authorList>
    </citation>
    <scope>NUCLEOTIDE SEQUENCE [LARGE SCALE GENOMIC DNA]</scope>
</reference>
<gene>
    <name evidence="1" type="ORF">M9H77_30662</name>
</gene>
<proteinExistence type="predicted"/>
<organism evidence="1 2">
    <name type="scientific">Catharanthus roseus</name>
    <name type="common">Madagascar periwinkle</name>
    <name type="synonym">Vinca rosea</name>
    <dbReference type="NCBI Taxonomy" id="4058"/>
    <lineage>
        <taxon>Eukaryota</taxon>
        <taxon>Viridiplantae</taxon>
        <taxon>Streptophyta</taxon>
        <taxon>Embryophyta</taxon>
        <taxon>Tracheophyta</taxon>
        <taxon>Spermatophyta</taxon>
        <taxon>Magnoliopsida</taxon>
        <taxon>eudicotyledons</taxon>
        <taxon>Gunneridae</taxon>
        <taxon>Pentapetalae</taxon>
        <taxon>asterids</taxon>
        <taxon>lamiids</taxon>
        <taxon>Gentianales</taxon>
        <taxon>Apocynaceae</taxon>
        <taxon>Rauvolfioideae</taxon>
        <taxon>Vinceae</taxon>
        <taxon>Catharanthinae</taxon>
        <taxon>Catharanthus</taxon>
    </lineage>
</organism>
<name>A0ACB9ZYX8_CATRO</name>
<evidence type="ECO:0000313" key="2">
    <source>
        <dbReference type="Proteomes" id="UP001060085"/>
    </source>
</evidence>
<accession>A0ACB9ZYX8</accession>
<evidence type="ECO:0000313" key="1">
    <source>
        <dbReference type="EMBL" id="KAI5653475.1"/>
    </source>
</evidence>
<dbReference type="Proteomes" id="UP001060085">
    <property type="component" value="Linkage Group LG07"/>
</dbReference>